<evidence type="ECO:0000313" key="9">
    <source>
        <dbReference type="EMBL" id="KQK20446.1"/>
    </source>
</evidence>
<feature type="chain" id="PRO_5014094292" description="Knottin scorpion toxin-like domain-containing protein" evidence="8">
    <location>
        <begin position="23"/>
        <end position="75"/>
    </location>
</feature>
<keyword evidence="3" id="KW-0964">Secreted</keyword>
<proteinExistence type="inferred from homology"/>
<dbReference type="Proteomes" id="UP000008810">
    <property type="component" value="Chromosome 1"/>
</dbReference>
<feature type="signal peptide" evidence="8">
    <location>
        <begin position="1"/>
        <end position="22"/>
    </location>
</feature>
<dbReference type="GO" id="GO:0005576">
    <property type="term" value="C:extracellular region"/>
    <property type="evidence" value="ECO:0007669"/>
    <property type="project" value="UniProtKB-SubCell"/>
</dbReference>
<dbReference type="HOGENOM" id="CLU_185732_1_0_1"/>
<dbReference type="EnsemblPlants" id="KQK20446">
    <property type="protein sequence ID" value="KQK20446"/>
    <property type="gene ID" value="BRADI_1g54530v3"/>
</dbReference>
<keyword evidence="5" id="KW-0295">Fungicide</keyword>
<evidence type="ECO:0000256" key="1">
    <source>
        <dbReference type="ARBA" id="ARBA00004613"/>
    </source>
</evidence>
<reference evidence="9 10" key="1">
    <citation type="journal article" date="2010" name="Nature">
        <title>Genome sequencing and analysis of the model grass Brachypodium distachyon.</title>
        <authorList>
            <consortium name="International Brachypodium Initiative"/>
        </authorList>
    </citation>
    <scope>NUCLEOTIDE SEQUENCE [LARGE SCALE GENOMIC DNA]</scope>
    <source>
        <strain evidence="9 10">Bd21</strain>
    </source>
</reference>
<dbReference type="EMBL" id="CM000880">
    <property type="protein sequence ID" value="KQK20446.1"/>
    <property type="molecule type" value="Genomic_DNA"/>
</dbReference>
<dbReference type="OrthoDB" id="1855918at2759"/>
<protein>
    <recommendedName>
        <fullName evidence="12">Knottin scorpion toxin-like domain-containing protein</fullName>
    </recommendedName>
</protein>
<evidence type="ECO:0000256" key="4">
    <source>
        <dbReference type="ARBA" id="ARBA00022529"/>
    </source>
</evidence>
<name>I1H2T3_BRADI</name>
<dbReference type="OMA" id="CKKENHL"/>
<evidence type="ECO:0000256" key="8">
    <source>
        <dbReference type="SAM" id="SignalP"/>
    </source>
</evidence>
<evidence type="ECO:0008006" key="12">
    <source>
        <dbReference type="Google" id="ProtNLM"/>
    </source>
</evidence>
<dbReference type="GO" id="GO:0050832">
    <property type="term" value="P:defense response to fungus"/>
    <property type="evidence" value="ECO:0007669"/>
    <property type="project" value="UniProtKB-KW"/>
</dbReference>
<keyword evidence="6 8" id="KW-0732">Signal</keyword>
<dbReference type="Pfam" id="PF10868">
    <property type="entry name" value="Defensin_like"/>
    <property type="match status" value="1"/>
</dbReference>
<organism evidence="10">
    <name type="scientific">Brachypodium distachyon</name>
    <name type="common">Purple false brome</name>
    <name type="synonym">Trachynia distachya</name>
    <dbReference type="NCBI Taxonomy" id="15368"/>
    <lineage>
        <taxon>Eukaryota</taxon>
        <taxon>Viridiplantae</taxon>
        <taxon>Streptophyta</taxon>
        <taxon>Embryophyta</taxon>
        <taxon>Tracheophyta</taxon>
        <taxon>Spermatophyta</taxon>
        <taxon>Magnoliopsida</taxon>
        <taxon>Liliopsida</taxon>
        <taxon>Poales</taxon>
        <taxon>Poaceae</taxon>
        <taxon>BOP clade</taxon>
        <taxon>Pooideae</taxon>
        <taxon>Stipodae</taxon>
        <taxon>Brachypodieae</taxon>
        <taxon>Brachypodium</taxon>
    </lineage>
</organism>
<evidence type="ECO:0000256" key="7">
    <source>
        <dbReference type="ARBA" id="ARBA00022821"/>
    </source>
</evidence>
<dbReference type="AlphaFoldDB" id="I1H2T3"/>
<keyword evidence="7" id="KW-0611">Plant defense</keyword>
<comment type="similarity">
    <text evidence="2">Belongs to the DEFL family.</text>
</comment>
<evidence type="ECO:0000256" key="5">
    <source>
        <dbReference type="ARBA" id="ARBA00022577"/>
    </source>
</evidence>
<dbReference type="eggNOG" id="ENOG502SXSI">
    <property type="taxonomic scope" value="Eukaryota"/>
</dbReference>
<dbReference type="FunCoup" id="I1H2T3">
    <property type="interactions" value="2"/>
</dbReference>
<evidence type="ECO:0000313" key="10">
    <source>
        <dbReference type="EnsemblPlants" id="KQK20446"/>
    </source>
</evidence>
<evidence type="ECO:0000256" key="2">
    <source>
        <dbReference type="ARBA" id="ARBA00006722"/>
    </source>
</evidence>
<evidence type="ECO:0000256" key="3">
    <source>
        <dbReference type="ARBA" id="ARBA00022525"/>
    </source>
</evidence>
<accession>I1H2T3</accession>
<comment type="subcellular location">
    <subcellularLocation>
        <location evidence="1">Secreted</location>
    </subcellularLocation>
</comment>
<dbReference type="Gramene" id="KQK20446">
    <property type="protein sequence ID" value="KQK20446"/>
    <property type="gene ID" value="BRADI_1g54530v3"/>
</dbReference>
<dbReference type="PANTHER" id="PTHR34453">
    <property type="entry name" value="DEFENSIN-LIKE (DEFL) FAMILY PROTEIN-RELATED"/>
    <property type="match status" value="1"/>
</dbReference>
<dbReference type="GO" id="GO:0031640">
    <property type="term" value="P:killing of cells of another organism"/>
    <property type="evidence" value="ECO:0007669"/>
    <property type="project" value="UniProtKB-KW"/>
</dbReference>
<dbReference type="InParanoid" id="I1H2T3"/>
<dbReference type="PANTHER" id="PTHR34453:SF3">
    <property type="entry name" value="DEFENSIN-LIKE (DEFL) FAMILY PROTEIN-RELATED"/>
    <property type="match status" value="1"/>
</dbReference>
<gene>
    <name evidence="9" type="ORF">BRADI_1g54530v3</name>
</gene>
<dbReference type="InterPro" id="IPR022618">
    <property type="entry name" value="Defensin-like_20-28"/>
</dbReference>
<reference evidence="10" key="3">
    <citation type="submission" date="2018-08" db="UniProtKB">
        <authorList>
            <consortium name="EnsemblPlants"/>
        </authorList>
    </citation>
    <scope>IDENTIFICATION</scope>
    <source>
        <strain evidence="10">cv. Bd21</strain>
    </source>
</reference>
<reference evidence="9" key="2">
    <citation type="submission" date="2017-06" db="EMBL/GenBank/DDBJ databases">
        <title>WGS assembly of Brachypodium distachyon.</title>
        <authorList>
            <consortium name="The International Brachypodium Initiative"/>
            <person name="Lucas S."/>
            <person name="Harmon-Smith M."/>
            <person name="Lail K."/>
            <person name="Tice H."/>
            <person name="Grimwood J."/>
            <person name="Bruce D."/>
            <person name="Barry K."/>
            <person name="Shu S."/>
            <person name="Lindquist E."/>
            <person name="Wang M."/>
            <person name="Pitluck S."/>
            <person name="Vogel J.P."/>
            <person name="Garvin D.F."/>
            <person name="Mockler T.C."/>
            <person name="Schmutz J."/>
            <person name="Rokhsar D."/>
            <person name="Bevan M.W."/>
        </authorList>
    </citation>
    <scope>NUCLEOTIDE SEQUENCE</scope>
    <source>
        <strain evidence="9">Bd21</strain>
    </source>
</reference>
<keyword evidence="4" id="KW-0929">Antimicrobial</keyword>
<evidence type="ECO:0000256" key="6">
    <source>
        <dbReference type="ARBA" id="ARBA00022729"/>
    </source>
</evidence>
<keyword evidence="11" id="KW-1185">Reference proteome</keyword>
<evidence type="ECO:0000313" key="11">
    <source>
        <dbReference type="Proteomes" id="UP000008810"/>
    </source>
</evidence>
<sequence>MARLAVVVFLVLVVSMAASVAAKDPECCKSFHEWGDDRKGCAQENNDDCNTWCQSSCRGGFCKKENHLHVCHCYC</sequence>